<dbReference type="Proteomes" id="UP000050417">
    <property type="component" value="Unassembled WGS sequence"/>
</dbReference>
<sequence length="138" mass="15072">MTKITSGLLNDTLNLIQLARETALRSGRQAQASRFAPVEQNLQKAVTTARENRVAAPSQSGMMGQKDFKTLLNLSQNGGSHQASSMQIGERNQMVRAMASGGMSDLDIARQLGMTRQEVRLVVSVQRQMAYGKYEVSA</sequence>
<protein>
    <submittedName>
        <fullName evidence="1">Uncharacterized protein</fullName>
    </submittedName>
</protein>
<gene>
    <name evidence="1" type="ORF">ADN00_17150</name>
</gene>
<organism evidence="1 2">
    <name type="scientific">Ornatilinea apprima</name>
    <dbReference type="NCBI Taxonomy" id="1134406"/>
    <lineage>
        <taxon>Bacteria</taxon>
        <taxon>Bacillati</taxon>
        <taxon>Chloroflexota</taxon>
        <taxon>Anaerolineae</taxon>
        <taxon>Anaerolineales</taxon>
        <taxon>Anaerolineaceae</taxon>
        <taxon>Ornatilinea</taxon>
    </lineage>
</organism>
<evidence type="ECO:0000313" key="2">
    <source>
        <dbReference type="Proteomes" id="UP000050417"/>
    </source>
</evidence>
<dbReference type="STRING" id="1134406.ADN00_17150"/>
<name>A0A0N8GL38_9CHLR</name>
<dbReference type="RefSeq" id="WP_075064275.1">
    <property type="nucleotide sequence ID" value="NZ_LGCL01000041.1"/>
</dbReference>
<dbReference type="AlphaFoldDB" id="A0A0N8GL38"/>
<evidence type="ECO:0000313" key="1">
    <source>
        <dbReference type="EMBL" id="KPL71418.1"/>
    </source>
</evidence>
<keyword evidence="2" id="KW-1185">Reference proteome</keyword>
<dbReference type="EMBL" id="LGCL01000041">
    <property type="protein sequence ID" value="KPL71418.1"/>
    <property type="molecule type" value="Genomic_DNA"/>
</dbReference>
<comment type="caution">
    <text evidence="1">The sequence shown here is derived from an EMBL/GenBank/DDBJ whole genome shotgun (WGS) entry which is preliminary data.</text>
</comment>
<dbReference type="OrthoDB" id="165302at2"/>
<proteinExistence type="predicted"/>
<accession>A0A0N8GL38</accession>
<reference evidence="1 2" key="1">
    <citation type="submission" date="2015-07" db="EMBL/GenBank/DDBJ databases">
        <title>Genome sequence of Ornatilinea apprima DSM 23815.</title>
        <authorList>
            <person name="Hemp J."/>
            <person name="Ward L.M."/>
            <person name="Pace L.A."/>
            <person name="Fischer W.W."/>
        </authorList>
    </citation>
    <scope>NUCLEOTIDE SEQUENCE [LARGE SCALE GENOMIC DNA]</scope>
    <source>
        <strain evidence="1 2">P3M-1</strain>
    </source>
</reference>